<keyword evidence="2" id="KW-0732">Signal</keyword>
<dbReference type="EMBL" id="VSRR010032837">
    <property type="protein sequence ID" value="MPC71410.1"/>
    <property type="molecule type" value="Genomic_DNA"/>
</dbReference>
<comment type="caution">
    <text evidence="3">The sequence shown here is derived from an EMBL/GenBank/DDBJ whole genome shotgun (WGS) entry which is preliminary data.</text>
</comment>
<proteinExistence type="predicted"/>
<accession>A0A5B7HG89</accession>
<keyword evidence="4" id="KW-1185">Reference proteome</keyword>
<feature type="signal peptide" evidence="2">
    <location>
        <begin position="1"/>
        <end position="21"/>
    </location>
</feature>
<reference evidence="3 4" key="1">
    <citation type="submission" date="2019-05" db="EMBL/GenBank/DDBJ databases">
        <title>Another draft genome of Portunus trituberculatus and its Hox gene families provides insights of decapod evolution.</title>
        <authorList>
            <person name="Jeong J.-H."/>
            <person name="Song I."/>
            <person name="Kim S."/>
            <person name="Choi T."/>
            <person name="Kim D."/>
            <person name="Ryu S."/>
            <person name="Kim W."/>
        </authorList>
    </citation>
    <scope>NUCLEOTIDE SEQUENCE [LARGE SCALE GENOMIC DNA]</scope>
    <source>
        <tissue evidence="3">Muscle</tissue>
    </source>
</reference>
<feature type="region of interest" description="Disordered" evidence="1">
    <location>
        <begin position="181"/>
        <end position="249"/>
    </location>
</feature>
<evidence type="ECO:0000313" key="3">
    <source>
        <dbReference type="EMBL" id="MPC71410.1"/>
    </source>
</evidence>
<organism evidence="3 4">
    <name type="scientific">Portunus trituberculatus</name>
    <name type="common">Swimming crab</name>
    <name type="synonym">Neptunus trituberculatus</name>
    <dbReference type="NCBI Taxonomy" id="210409"/>
    <lineage>
        <taxon>Eukaryota</taxon>
        <taxon>Metazoa</taxon>
        <taxon>Ecdysozoa</taxon>
        <taxon>Arthropoda</taxon>
        <taxon>Crustacea</taxon>
        <taxon>Multicrustacea</taxon>
        <taxon>Malacostraca</taxon>
        <taxon>Eumalacostraca</taxon>
        <taxon>Eucarida</taxon>
        <taxon>Decapoda</taxon>
        <taxon>Pleocyemata</taxon>
        <taxon>Brachyura</taxon>
        <taxon>Eubrachyura</taxon>
        <taxon>Portunoidea</taxon>
        <taxon>Portunidae</taxon>
        <taxon>Portuninae</taxon>
        <taxon>Portunus</taxon>
    </lineage>
</organism>
<evidence type="ECO:0000256" key="1">
    <source>
        <dbReference type="SAM" id="MobiDB-lite"/>
    </source>
</evidence>
<gene>
    <name evidence="3" type="ORF">E2C01_065687</name>
</gene>
<dbReference type="PANTHER" id="PTHR34239:SF2">
    <property type="entry name" value="TRANSPOSABLE ELEMENT P TRANSPOSASE_THAP9 CONSERVED DOMAIN-CONTAINING PROTEIN"/>
    <property type="match status" value="1"/>
</dbReference>
<sequence>MGTSPGQAAFLPIGIVLYVLALRIREDSYKEVAEDESTKRPGNCPALSPVECNVQILEALKQDARKADLRMKDVNKDILKAATIIIKSLSVLDKVAQDESNAVVAHEVGMINGALALLGQANYSNIKREINQKYAHLCSDKVPMTRFLFRDDLSQSARQIEESEKLRTKITAKSPFPSWKPGTWKFGGGKTSPFGRTSSRGFASRFQPYGHRRQGHRGDQRLSFPRQGSYLKTPEAGDAALPGNKPGKF</sequence>
<protein>
    <submittedName>
        <fullName evidence="3">Uncharacterized protein</fullName>
    </submittedName>
</protein>
<evidence type="ECO:0000256" key="2">
    <source>
        <dbReference type="SAM" id="SignalP"/>
    </source>
</evidence>
<name>A0A5B7HG89_PORTR</name>
<dbReference type="Proteomes" id="UP000324222">
    <property type="component" value="Unassembled WGS sequence"/>
</dbReference>
<evidence type="ECO:0000313" key="4">
    <source>
        <dbReference type="Proteomes" id="UP000324222"/>
    </source>
</evidence>
<dbReference type="OrthoDB" id="6361724at2759"/>
<dbReference type="PANTHER" id="PTHR34239">
    <property type="entry name" value="APPLE DOMAIN-CONTAINING PROTEIN"/>
    <property type="match status" value="1"/>
</dbReference>
<feature type="chain" id="PRO_5023131484" evidence="2">
    <location>
        <begin position="22"/>
        <end position="249"/>
    </location>
</feature>
<dbReference type="AlphaFoldDB" id="A0A5B7HG89"/>